<evidence type="ECO:0000313" key="14">
    <source>
        <dbReference type="EMBL" id="OAN14479.1"/>
    </source>
</evidence>
<evidence type="ECO:0000256" key="11">
    <source>
        <dbReference type="ARBA" id="ARBA00023209"/>
    </source>
</evidence>
<dbReference type="RefSeq" id="WP_026832073.1">
    <property type="nucleotide sequence ID" value="NZ_CP085018.1"/>
</dbReference>
<evidence type="ECO:0000256" key="6">
    <source>
        <dbReference type="ARBA" id="ARBA00022741"/>
    </source>
</evidence>
<keyword evidence="12" id="KW-1208">Phospholipid metabolism</keyword>
<feature type="domain" description="DAGKc" evidence="13">
    <location>
        <begin position="1"/>
        <end position="132"/>
    </location>
</feature>
<dbReference type="Pfam" id="PF00781">
    <property type="entry name" value="DAGK_cat"/>
    <property type="match status" value="1"/>
</dbReference>
<keyword evidence="4" id="KW-0808">Transferase</keyword>
<dbReference type="InterPro" id="IPR005218">
    <property type="entry name" value="Diacylglycerol/lipid_kinase"/>
</dbReference>
<keyword evidence="15" id="KW-1185">Reference proteome</keyword>
<dbReference type="InterPro" id="IPR050187">
    <property type="entry name" value="Lipid_Phosphate_FormReg"/>
</dbReference>
<dbReference type="EMBL" id="LVVL01000001">
    <property type="protein sequence ID" value="OAN14479.1"/>
    <property type="molecule type" value="Genomic_DNA"/>
</dbReference>
<protein>
    <submittedName>
        <fullName evidence="14">Lipid kinase</fullName>
    </submittedName>
</protein>
<dbReference type="PROSITE" id="PS50146">
    <property type="entry name" value="DAGK"/>
    <property type="match status" value="1"/>
</dbReference>
<dbReference type="InterPro" id="IPR045540">
    <property type="entry name" value="YegS/DAGK_C"/>
</dbReference>
<organism evidence="14 15">
    <name type="scientific">Exiguobacterium undae</name>
    <dbReference type="NCBI Taxonomy" id="169177"/>
    <lineage>
        <taxon>Bacteria</taxon>
        <taxon>Bacillati</taxon>
        <taxon>Bacillota</taxon>
        <taxon>Bacilli</taxon>
        <taxon>Bacillales</taxon>
        <taxon>Bacillales Family XII. Incertae Sedis</taxon>
        <taxon>Exiguobacterium</taxon>
    </lineage>
</organism>
<dbReference type="Gene3D" id="3.40.50.10330">
    <property type="entry name" value="Probable inorganic polyphosphate/atp-NAD kinase, domain 1"/>
    <property type="match status" value="1"/>
</dbReference>
<keyword evidence="7 14" id="KW-0418">Kinase</keyword>
<sequence>MRPRARVIYNPTSGKEMVKRNLPYILDRLEAAGYETSVYSTKAVGDATYEAARACEAEFDLVVAAGGDGTLNEVISGMASYPVRPKLGVLPVGTTNDFGRAMRIPLTIEGAMDVICTGYTMPVDIGKIEGSTGTHYFINIAGGGIMTELSYEVPSKLKTALGQLAYYVKGMEKLPQIRPTYVELEHERGIFKGEVMLFLTSNTNSVGGFEKLSPNASLNDGRFDLFILKKCNLVELIRVMRLALKGDHFSDPCVEHVTTSFVRMKNTSEMSLNIDGEFGGICEGEMTNLRSHFDVMTPKFRIDEMETINVQLRAEEEETNLA</sequence>
<keyword evidence="6" id="KW-0547">Nucleotide-binding</keyword>
<evidence type="ECO:0000256" key="10">
    <source>
        <dbReference type="ARBA" id="ARBA00023098"/>
    </source>
</evidence>
<dbReference type="Pfam" id="PF19279">
    <property type="entry name" value="YegS_C"/>
    <property type="match status" value="1"/>
</dbReference>
<evidence type="ECO:0000259" key="13">
    <source>
        <dbReference type="PROSITE" id="PS50146"/>
    </source>
</evidence>
<dbReference type="Gene3D" id="2.60.200.40">
    <property type="match status" value="1"/>
</dbReference>
<dbReference type="InterPro" id="IPR016064">
    <property type="entry name" value="NAD/diacylglycerol_kinase_sf"/>
</dbReference>
<evidence type="ECO:0000256" key="12">
    <source>
        <dbReference type="ARBA" id="ARBA00023264"/>
    </source>
</evidence>
<evidence type="ECO:0000313" key="15">
    <source>
        <dbReference type="Proteomes" id="UP000078447"/>
    </source>
</evidence>
<dbReference type="InterPro" id="IPR001206">
    <property type="entry name" value="Diacylglycerol_kinase_cat_dom"/>
</dbReference>
<comment type="cofactor">
    <cofactor evidence="1">
        <name>Mg(2+)</name>
        <dbReference type="ChEBI" id="CHEBI:18420"/>
    </cofactor>
</comment>
<dbReference type="PANTHER" id="PTHR12358">
    <property type="entry name" value="SPHINGOSINE KINASE"/>
    <property type="match status" value="1"/>
</dbReference>
<evidence type="ECO:0000256" key="2">
    <source>
        <dbReference type="ARBA" id="ARBA00005983"/>
    </source>
</evidence>
<dbReference type="NCBIfam" id="NF009874">
    <property type="entry name" value="PRK13337.1"/>
    <property type="match status" value="1"/>
</dbReference>
<evidence type="ECO:0000256" key="7">
    <source>
        <dbReference type="ARBA" id="ARBA00022777"/>
    </source>
</evidence>
<evidence type="ECO:0000256" key="9">
    <source>
        <dbReference type="ARBA" id="ARBA00022842"/>
    </source>
</evidence>
<dbReference type="SUPFAM" id="SSF111331">
    <property type="entry name" value="NAD kinase/diacylglycerol kinase-like"/>
    <property type="match status" value="1"/>
</dbReference>
<evidence type="ECO:0000256" key="5">
    <source>
        <dbReference type="ARBA" id="ARBA00022723"/>
    </source>
</evidence>
<keyword evidence="10" id="KW-0443">Lipid metabolism</keyword>
<dbReference type="Proteomes" id="UP000078447">
    <property type="component" value="Unassembled WGS sequence"/>
</dbReference>
<keyword evidence="3" id="KW-0444">Lipid biosynthesis</keyword>
<keyword evidence="5" id="KW-0479">Metal-binding</keyword>
<dbReference type="NCBIfam" id="TIGR00147">
    <property type="entry name" value="YegS/Rv2252/BmrU family lipid kinase"/>
    <property type="match status" value="1"/>
</dbReference>
<evidence type="ECO:0000256" key="8">
    <source>
        <dbReference type="ARBA" id="ARBA00022840"/>
    </source>
</evidence>
<name>A0ABX2V8B6_9BACL</name>
<proteinExistence type="inferred from homology"/>
<dbReference type="NCBIfam" id="NF009603">
    <property type="entry name" value="PRK13055.1"/>
    <property type="match status" value="1"/>
</dbReference>
<evidence type="ECO:0000256" key="1">
    <source>
        <dbReference type="ARBA" id="ARBA00001946"/>
    </source>
</evidence>
<keyword evidence="9" id="KW-0460">Magnesium</keyword>
<dbReference type="SMART" id="SM00046">
    <property type="entry name" value="DAGKc"/>
    <property type="match status" value="1"/>
</dbReference>
<keyword evidence="8" id="KW-0067">ATP-binding</keyword>
<evidence type="ECO:0000256" key="3">
    <source>
        <dbReference type="ARBA" id="ARBA00022516"/>
    </source>
</evidence>
<reference evidence="14 15" key="1">
    <citation type="submission" date="2016-03" db="EMBL/GenBank/DDBJ databases">
        <authorList>
            <person name="Cho S.-Y."/>
            <person name="Lim S."/>
            <person name="Kim H."/>
            <person name="Soh E.H."/>
            <person name="Moon J.S."/>
        </authorList>
    </citation>
    <scope>NUCLEOTIDE SEQUENCE [LARGE SCALE GENOMIC DNA]</scope>
    <source>
        <strain evidence="14 15">KCTC 3810</strain>
    </source>
</reference>
<dbReference type="PANTHER" id="PTHR12358:SF106">
    <property type="entry name" value="LIPID KINASE YEGS"/>
    <property type="match status" value="1"/>
</dbReference>
<accession>A0ABX2V8B6</accession>
<evidence type="ECO:0000256" key="4">
    <source>
        <dbReference type="ARBA" id="ARBA00022679"/>
    </source>
</evidence>
<dbReference type="InterPro" id="IPR017438">
    <property type="entry name" value="ATP-NAD_kinase_N"/>
</dbReference>
<comment type="caution">
    <text evidence="14">The sequence shown here is derived from an EMBL/GenBank/DDBJ whole genome shotgun (WGS) entry which is preliminary data.</text>
</comment>
<keyword evidence="11" id="KW-0594">Phospholipid biosynthesis</keyword>
<gene>
    <name evidence="14" type="ORF">A3783_00705</name>
</gene>
<comment type="similarity">
    <text evidence="2">Belongs to the diacylglycerol/lipid kinase family.</text>
</comment>
<dbReference type="GO" id="GO:0016301">
    <property type="term" value="F:kinase activity"/>
    <property type="evidence" value="ECO:0007669"/>
    <property type="project" value="UniProtKB-KW"/>
</dbReference>